<protein>
    <submittedName>
        <fullName evidence="1">Uncharacterized protein</fullName>
    </submittedName>
</protein>
<reference evidence="1 2" key="1">
    <citation type="submission" date="2020-08" db="EMBL/GenBank/DDBJ databases">
        <title>A Genomic Blueprint of the Chicken Gut Microbiome.</title>
        <authorList>
            <person name="Gilroy R."/>
            <person name="Ravi A."/>
            <person name="Getino M."/>
            <person name="Pursley I."/>
            <person name="Horton D.L."/>
            <person name="Alikhan N.-F."/>
            <person name="Baker D."/>
            <person name="Gharbi K."/>
            <person name="Hall N."/>
            <person name="Watson M."/>
            <person name="Adriaenssens E.M."/>
            <person name="Foster-Nyarko E."/>
            <person name="Jarju S."/>
            <person name="Secka A."/>
            <person name="Antonio M."/>
            <person name="Oren A."/>
            <person name="Chaudhuri R."/>
            <person name="La Ragione R.M."/>
            <person name="Hildebrand F."/>
            <person name="Pallen M.J."/>
        </authorList>
    </citation>
    <scope>NUCLEOTIDE SEQUENCE [LARGE SCALE GENOMIC DNA]</scope>
    <source>
        <strain evidence="1 2">Sa1BUA8</strain>
    </source>
</reference>
<dbReference type="EMBL" id="JACSPN010000017">
    <property type="protein sequence ID" value="MBE7701282.1"/>
    <property type="molecule type" value="Genomic_DNA"/>
</dbReference>
<gene>
    <name evidence="1" type="ORF">H9623_13355</name>
</gene>
<evidence type="ECO:0000313" key="2">
    <source>
        <dbReference type="Proteomes" id="UP000822993"/>
    </source>
</evidence>
<organism evidence="1 2">
    <name type="scientific">Oerskovia douganii</name>
    <dbReference type="NCBI Taxonomy" id="2762210"/>
    <lineage>
        <taxon>Bacteria</taxon>
        <taxon>Bacillati</taxon>
        <taxon>Actinomycetota</taxon>
        <taxon>Actinomycetes</taxon>
        <taxon>Micrococcales</taxon>
        <taxon>Cellulomonadaceae</taxon>
        <taxon>Oerskovia</taxon>
    </lineage>
</organism>
<dbReference type="AlphaFoldDB" id="A0A9D5UI25"/>
<dbReference type="Proteomes" id="UP000822993">
    <property type="component" value="Unassembled WGS sequence"/>
</dbReference>
<dbReference type="RefSeq" id="WP_193720540.1">
    <property type="nucleotide sequence ID" value="NZ_JACSPN010000017.1"/>
</dbReference>
<comment type="caution">
    <text evidence="1">The sequence shown here is derived from an EMBL/GenBank/DDBJ whole genome shotgun (WGS) entry which is preliminary data.</text>
</comment>
<evidence type="ECO:0000313" key="1">
    <source>
        <dbReference type="EMBL" id="MBE7701282.1"/>
    </source>
</evidence>
<keyword evidence="2" id="KW-1185">Reference proteome</keyword>
<proteinExistence type="predicted"/>
<accession>A0A9D5UI25</accession>
<name>A0A9D5UI25_9CELL</name>
<sequence length="84" mass="9675">MTRQPETRDFSMLVVNVPGENRRVSARYDPPQRARVTTNTYGRGEQTYELDVVARSGSWLCVRQSAPGWPEWLAWVPLAHCTRI</sequence>